<dbReference type="Gene3D" id="3.40.50.150">
    <property type="entry name" value="Vaccinia Virus protein VP39"/>
    <property type="match status" value="1"/>
</dbReference>
<keyword evidence="4 5" id="KW-0694">RNA-binding</keyword>
<dbReference type="EMBL" id="JACGWK010000005">
    <property type="protein sequence ID" value="KAL0354334.1"/>
    <property type="molecule type" value="Genomic_DNA"/>
</dbReference>
<name>A0AAW2PDV1_9LAMI</name>
<dbReference type="Gene3D" id="2.30.130.10">
    <property type="entry name" value="PUA domain"/>
    <property type="match status" value="1"/>
</dbReference>
<evidence type="ECO:0000259" key="6">
    <source>
        <dbReference type="PROSITE" id="PS51686"/>
    </source>
</evidence>
<dbReference type="PANTHER" id="PTHR22807:SF34">
    <property type="entry name" value="TRNA (CYTOSINE(72)-C(5))-METHYLTRANSFERASE NSUN6"/>
    <property type="match status" value="1"/>
</dbReference>
<dbReference type="Pfam" id="PF01189">
    <property type="entry name" value="Methyltr_RsmB-F"/>
    <property type="match status" value="1"/>
</dbReference>
<dbReference type="CDD" id="cd21150">
    <property type="entry name" value="PUA_NSun6-like"/>
    <property type="match status" value="1"/>
</dbReference>
<evidence type="ECO:0000256" key="3">
    <source>
        <dbReference type="ARBA" id="ARBA00022691"/>
    </source>
</evidence>
<dbReference type="GO" id="GO:0008173">
    <property type="term" value="F:RNA methyltransferase activity"/>
    <property type="evidence" value="ECO:0007669"/>
    <property type="project" value="InterPro"/>
</dbReference>
<dbReference type="InterPro" id="IPR015947">
    <property type="entry name" value="PUA-like_sf"/>
</dbReference>
<dbReference type="InterPro" id="IPR002478">
    <property type="entry name" value="PUA"/>
</dbReference>
<comment type="similarity">
    <text evidence="5">Belongs to the class I-like SAM-binding methyltransferase superfamily. RsmB/NOP family.</text>
</comment>
<evidence type="ECO:0000313" key="7">
    <source>
        <dbReference type="EMBL" id="KAL0354334.1"/>
    </source>
</evidence>
<reference evidence="7" key="2">
    <citation type="journal article" date="2024" name="Plant">
        <title>Genomic evolution and insights into agronomic trait innovations of Sesamum species.</title>
        <authorList>
            <person name="Miao H."/>
            <person name="Wang L."/>
            <person name="Qu L."/>
            <person name="Liu H."/>
            <person name="Sun Y."/>
            <person name="Le M."/>
            <person name="Wang Q."/>
            <person name="Wei S."/>
            <person name="Zheng Y."/>
            <person name="Lin W."/>
            <person name="Duan Y."/>
            <person name="Cao H."/>
            <person name="Xiong S."/>
            <person name="Wang X."/>
            <person name="Wei L."/>
            <person name="Li C."/>
            <person name="Ma Q."/>
            <person name="Ju M."/>
            <person name="Zhao R."/>
            <person name="Li G."/>
            <person name="Mu C."/>
            <person name="Tian Q."/>
            <person name="Mei H."/>
            <person name="Zhang T."/>
            <person name="Gao T."/>
            <person name="Zhang H."/>
        </authorList>
    </citation>
    <scope>NUCLEOTIDE SEQUENCE</scope>
    <source>
        <strain evidence="7">G01</strain>
    </source>
</reference>
<keyword evidence="3 5" id="KW-0949">S-adenosyl-L-methionine</keyword>
<gene>
    <name evidence="7" type="ORF">Sangu_1014700</name>
</gene>
<dbReference type="GO" id="GO:0003723">
    <property type="term" value="F:RNA binding"/>
    <property type="evidence" value="ECO:0007669"/>
    <property type="project" value="UniProtKB-UniRule"/>
</dbReference>
<keyword evidence="2 5" id="KW-0808">Transferase</keyword>
<dbReference type="PANTHER" id="PTHR22807">
    <property type="entry name" value="NOP2 YEAST -RELATED NOL1/NOP2/FMU SUN DOMAIN-CONTAINING"/>
    <property type="match status" value="1"/>
</dbReference>
<dbReference type="InterPro" id="IPR029063">
    <property type="entry name" value="SAM-dependent_MTases_sf"/>
</dbReference>
<evidence type="ECO:0000256" key="5">
    <source>
        <dbReference type="PROSITE-ProRule" id="PRU01023"/>
    </source>
</evidence>
<organism evidence="7">
    <name type="scientific">Sesamum angustifolium</name>
    <dbReference type="NCBI Taxonomy" id="2727405"/>
    <lineage>
        <taxon>Eukaryota</taxon>
        <taxon>Viridiplantae</taxon>
        <taxon>Streptophyta</taxon>
        <taxon>Embryophyta</taxon>
        <taxon>Tracheophyta</taxon>
        <taxon>Spermatophyta</taxon>
        <taxon>Magnoliopsida</taxon>
        <taxon>eudicotyledons</taxon>
        <taxon>Gunneridae</taxon>
        <taxon>Pentapetalae</taxon>
        <taxon>asterids</taxon>
        <taxon>lamiids</taxon>
        <taxon>Lamiales</taxon>
        <taxon>Pedaliaceae</taxon>
        <taxon>Sesamum</taxon>
    </lineage>
</organism>
<dbReference type="AlphaFoldDB" id="A0AAW2PDV1"/>
<keyword evidence="1 5" id="KW-0489">Methyltransferase</keyword>
<proteinExistence type="inferred from homology"/>
<comment type="caution">
    <text evidence="5">Lacks conserved residue(s) required for the propagation of feature annotation.</text>
</comment>
<dbReference type="SMART" id="SM00359">
    <property type="entry name" value="PUA"/>
    <property type="match status" value="1"/>
</dbReference>
<evidence type="ECO:0000256" key="2">
    <source>
        <dbReference type="ARBA" id="ARBA00022679"/>
    </source>
</evidence>
<feature type="binding site" evidence="5">
    <location>
        <position position="327"/>
    </location>
    <ligand>
        <name>S-adenosyl-L-methionine</name>
        <dbReference type="ChEBI" id="CHEBI:59789"/>
    </ligand>
</feature>
<dbReference type="PROSITE" id="PS50890">
    <property type="entry name" value="PUA"/>
    <property type="match status" value="1"/>
</dbReference>
<feature type="domain" description="SAM-dependent MTase RsmB/NOP-type" evidence="6">
    <location>
        <begin position="210"/>
        <end position="366"/>
    </location>
</feature>
<dbReference type="InterPro" id="IPR049560">
    <property type="entry name" value="MeTrfase_RsmB-F_NOP2_cat"/>
</dbReference>
<dbReference type="InterPro" id="IPR036974">
    <property type="entry name" value="PUA_sf"/>
</dbReference>
<dbReference type="SUPFAM" id="SSF88697">
    <property type="entry name" value="PUA domain-like"/>
    <property type="match status" value="1"/>
</dbReference>
<dbReference type="Pfam" id="PF01472">
    <property type="entry name" value="PUA"/>
    <property type="match status" value="1"/>
</dbReference>
<accession>A0AAW2PDV1</accession>
<protein>
    <submittedName>
        <fullName evidence="7">rRNA (Cytosine-C(5))-methyltransferase NOP2C</fullName>
    </submittedName>
</protein>
<dbReference type="SUPFAM" id="SSF53335">
    <property type="entry name" value="S-adenosyl-L-methionine-dependent methyltransferases"/>
    <property type="match status" value="1"/>
</dbReference>
<sequence length="366" mass="40292">MDGSERYCYNPTLRWNPQVEEYFVKAYGVEHFARISKALMSNLSACNLVLYAFVRRPSCYSCIRVNTLKSTSDAVIEKLLAILQERGWQNDPAEGANVPYSSDDIATAPMDSAGFSDASVKKCSISKCKIPSLDYVVFVKGSGPHTIDYGYKKDKPPKEVIVSRKCAEAVLRGAHVYVPGVLACSAHVEKGETVAVSVSVEQPGTDGGWGVGFTRGTVLQGSQTDRYHFERNGLYIGQGTTMMSRAGMFRVSEGVALDMHNRVFNLPSFRDLLEGDIFLQNLPSIIAAHALDPQEGEKILDMCAAPGGKTTAIAILMKDKGEVIAADRSHNKVHLLNLAGAQIHMFHNDFIKWRHLNTIVVKLYKL</sequence>
<comment type="caution">
    <text evidence="7">The sequence shown here is derived from an EMBL/GenBank/DDBJ whole genome shotgun (WGS) entry which is preliminary data.</text>
</comment>
<dbReference type="PROSITE" id="PS51686">
    <property type="entry name" value="SAM_MT_RSMB_NOP"/>
    <property type="match status" value="1"/>
</dbReference>
<dbReference type="GO" id="GO:0001510">
    <property type="term" value="P:RNA methylation"/>
    <property type="evidence" value="ECO:0007669"/>
    <property type="project" value="InterPro"/>
</dbReference>
<dbReference type="InterPro" id="IPR023267">
    <property type="entry name" value="RCMT"/>
</dbReference>
<dbReference type="InterPro" id="IPR001678">
    <property type="entry name" value="MeTrfase_RsmB-F_NOP2_dom"/>
</dbReference>
<evidence type="ECO:0000256" key="4">
    <source>
        <dbReference type="ARBA" id="ARBA00022884"/>
    </source>
</evidence>
<feature type="binding site" evidence="5">
    <location>
        <begin position="303"/>
        <end position="309"/>
    </location>
    <ligand>
        <name>S-adenosyl-L-methionine</name>
        <dbReference type="ChEBI" id="CHEBI:59789"/>
    </ligand>
</feature>
<reference evidence="7" key="1">
    <citation type="submission" date="2020-06" db="EMBL/GenBank/DDBJ databases">
        <authorList>
            <person name="Li T."/>
            <person name="Hu X."/>
            <person name="Zhang T."/>
            <person name="Song X."/>
            <person name="Zhang H."/>
            <person name="Dai N."/>
            <person name="Sheng W."/>
            <person name="Hou X."/>
            <person name="Wei L."/>
        </authorList>
    </citation>
    <scope>NUCLEOTIDE SEQUENCE</scope>
    <source>
        <strain evidence="7">G01</strain>
        <tissue evidence="7">Leaf</tissue>
    </source>
</reference>
<evidence type="ECO:0000256" key="1">
    <source>
        <dbReference type="ARBA" id="ARBA00022603"/>
    </source>
</evidence>